<keyword evidence="2" id="KW-1133">Transmembrane helix</keyword>
<organism evidence="4 5">
    <name type="scientific">Candidatus Scalindua japonica</name>
    <dbReference type="NCBI Taxonomy" id="1284222"/>
    <lineage>
        <taxon>Bacteria</taxon>
        <taxon>Pseudomonadati</taxon>
        <taxon>Planctomycetota</taxon>
        <taxon>Candidatus Brocadiia</taxon>
        <taxon>Candidatus Brocadiales</taxon>
        <taxon>Candidatus Scalinduaceae</taxon>
        <taxon>Candidatus Scalindua</taxon>
    </lineage>
</organism>
<evidence type="ECO:0000256" key="2">
    <source>
        <dbReference type="SAM" id="Phobius"/>
    </source>
</evidence>
<keyword evidence="2" id="KW-0812">Transmembrane</keyword>
<feature type="region of interest" description="Disordered" evidence="1">
    <location>
        <begin position="924"/>
        <end position="958"/>
    </location>
</feature>
<keyword evidence="5" id="KW-1185">Reference proteome</keyword>
<dbReference type="InterPro" id="IPR052894">
    <property type="entry name" value="AsmA-related"/>
</dbReference>
<proteinExistence type="predicted"/>
<keyword evidence="2" id="KW-0472">Membrane</keyword>
<evidence type="ECO:0000313" key="5">
    <source>
        <dbReference type="Proteomes" id="UP000218542"/>
    </source>
</evidence>
<dbReference type="EMBL" id="BAOS01000028">
    <property type="protein sequence ID" value="GAX62170.1"/>
    <property type="molecule type" value="Genomic_DNA"/>
</dbReference>
<dbReference type="GO" id="GO:0090313">
    <property type="term" value="P:regulation of protein targeting to membrane"/>
    <property type="evidence" value="ECO:0007669"/>
    <property type="project" value="TreeGrafter"/>
</dbReference>
<dbReference type="Pfam" id="PF05170">
    <property type="entry name" value="AsmA"/>
    <property type="match status" value="1"/>
</dbReference>
<dbReference type="InterPro" id="IPR007844">
    <property type="entry name" value="AsmA"/>
</dbReference>
<feature type="compositionally biased region" description="Basic and acidic residues" evidence="1">
    <location>
        <begin position="942"/>
        <end position="958"/>
    </location>
</feature>
<protein>
    <recommendedName>
        <fullName evidence="3">AsmA domain-containing protein</fullName>
    </recommendedName>
</protein>
<dbReference type="PANTHER" id="PTHR30441">
    <property type="entry name" value="DUF748 DOMAIN-CONTAINING PROTEIN"/>
    <property type="match status" value="1"/>
</dbReference>
<dbReference type="GO" id="GO:0005886">
    <property type="term" value="C:plasma membrane"/>
    <property type="evidence" value="ECO:0007669"/>
    <property type="project" value="TreeGrafter"/>
</dbReference>
<gene>
    <name evidence="4" type="ORF">SCALIN_C28_0374</name>
</gene>
<dbReference type="AlphaFoldDB" id="A0A286U1Z2"/>
<comment type="caution">
    <text evidence="4">The sequence shown here is derived from an EMBL/GenBank/DDBJ whole genome shotgun (WGS) entry which is preliminary data.</text>
</comment>
<evidence type="ECO:0000313" key="4">
    <source>
        <dbReference type="EMBL" id="GAX62170.1"/>
    </source>
</evidence>
<evidence type="ECO:0000256" key="1">
    <source>
        <dbReference type="SAM" id="MobiDB-lite"/>
    </source>
</evidence>
<sequence length="975" mass="106830">MIVGVSIGGIIGVLIILVSLIPAIVSSGLVKNKIINSLETGLDRKVQIDDISMSWSNGLDIKNIHIREREDLQGDEFVRVKRIICNIDFIPLISKQIRINNLIIDSPEIVIQKDKDGVFNFEDKITPVAPDATPAIVEKTVPDVVSTPGRKQELSPLVIPAFLSDLKIKAEISNGRFTFIDHQLQEETLIKNFSTTVNVDSLRKPIALKSAFDIEAKGGVEHADIIFDVSMAKDGKIDPGNSKGAFNMKTGFALITTDFDMSKFQGEGGSGLDFSMNVDLEKLTENLAGMLGLPKGMQVKGSINSKLVAEGQLEKVIDVNGSTEITNLSVSGGPFEKNPIQQQSIKLTQKADIDIQGEKINIYKIGIESPFLEMFLAGFVTELKSTRNMNFKISLGLDLAKLMEQVGGLLPDETEMAGRLQSDINLKGDQNIVKVNGKTDLNNLSVKMVEIGSVKEPQITINHDMVYDLQNSYLELKDLNIKTGFAEIQTSGTVTNNEEINLNMLLSSNIERLTQSFPGIISLPEGLSLDGRIDAEIRANGYIEEGIKLDGTTTLDSVNATGGPLKDRAISGLSLKLLHTLDYKIKDDSVNIEKMNIESEFLKMESKGGIAGLSKEMNIDYRLSMKMDLDKITEKFAGMFPVDMNMAGKGVVDLDMNGKLLPQVNENIYEQMDFDSNMSMDKIIYGAYEIVDFKVGLSMDDGFFTTKDFTFKLNDGLCAVLARANLKEEKPPLNFEMKLSDANINQNMDLLAYIVPILSAPEGKLSGKLNMQFSATGTGLDWQDDLSKSLDGDGEIEIKDGYVRGGKVTSKILKALGKGSEYEFDKITTRFVISDSKISNDDISVNGKEFNIGLSGWTSFDGRIEYSADAKVLSKHAGRDGKKIIGVLSQGSKLPIVVTGTIDKPKLSFKWPKPQEIGNILQGILGSSGDSKPQTKSSGSLEKTDTAEEESQPVKKKEENVLEEAVDKLFKGIFK</sequence>
<name>A0A286U1Z2_9BACT</name>
<evidence type="ECO:0000259" key="3">
    <source>
        <dbReference type="Pfam" id="PF05170"/>
    </source>
</evidence>
<feature type="compositionally biased region" description="Polar residues" evidence="1">
    <location>
        <begin position="928"/>
        <end position="941"/>
    </location>
</feature>
<dbReference type="Proteomes" id="UP000218542">
    <property type="component" value="Unassembled WGS sequence"/>
</dbReference>
<reference evidence="5" key="1">
    <citation type="journal article" date="2017" name="Environ. Microbiol. Rep.">
        <title>Genetic Diversity of Marine Anaerobic Ammonium-Oxidizing Bacteria as Revealed by Genomic and Proteomic Analyses of 'Candidatus Scalindua japonica'.</title>
        <authorList>
            <person name="Oshiki M."/>
            <person name="Mizuto K."/>
            <person name="Kimura Z."/>
            <person name="Kindaichi T."/>
            <person name="Satoh H."/>
            <person name="Okabe S."/>
        </authorList>
    </citation>
    <scope>NUCLEOTIDE SEQUENCE [LARGE SCALE GENOMIC DNA]</scope>
    <source>
        <strain evidence="5">husup-a2</strain>
    </source>
</reference>
<feature type="domain" description="AsmA" evidence="3">
    <location>
        <begin position="10"/>
        <end position="226"/>
    </location>
</feature>
<accession>A0A286U1Z2</accession>
<dbReference type="PANTHER" id="PTHR30441:SF8">
    <property type="entry name" value="DUF748 DOMAIN-CONTAINING PROTEIN"/>
    <property type="match status" value="1"/>
</dbReference>
<feature type="transmembrane region" description="Helical" evidence="2">
    <location>
        <begin position="7"/>
        <end position="30"/>
    </location>
</feature>